<evidence type="ECO:0000259" key="1">
    <source>
        <dbReference type="Pfam" id="PF03478"/>
    </source>
</evidence>
<sequence>MNSDWARLPNELVDLKLQRLASVSDYFRFVPSVDRFVGSSNGWLVTMDDDLVVRLLNPLCLVPGKQIGCDPNTYVTLPPLDPSYTNFDHIRKVVFSANPTSSPDNYMVMAIFGADHHVAYIKPSKDKKWTYVNHNWGVLHDLIYYRDHFCAVDHKGEVIYFNEVDGSFFKYLPINHRVELENFETKYLVESSTRELLLVALAWGYNYIKGVRVWNLKLDSKGWEWRKMKSIKNCALFVGDNSSLSVVTSNFCGCQPNCIYLIDDYEAFLYASMAPNGSYALKSTKNVGVYNMETRSFTPYDTTKDNVLLPDTAKLGIVPSFVTFQPWYQVRSIIGRKELQNQCTNCVCALAHALNLCKQEGKGGKERKVACIAFLSDATKHSLDKDWAELPNELVDLILQRLASVSDYFRFGATCTAWHDVATENINYLLSLKHPMLIVPLNAQDVWNLYSIKDNKLLPLPFQVPSVDRFVGSSNGWLVTMDDDLVVRLLNPLCLVPGKQIGCDPNSYITLPPLDPPCSNLDHIRKVVLSGNPTSSPDDYMAMAIFGVDHHVAYIKPSKDKKWTYVNHNWGVLHDLIYYQDHFCAVDHKGEIIYFNEVDRSFFKYLPINHRVELENFETKYLVESPTGELLLVEIIKRWHWHGGYNYTKGVGVWNLKLDSEEWEWREMKSIEDCALFVGDNSSLSVVASDFCGCQPNCIYIIDDYEAFLYASMALNSSYALKSTKNVGVYNMETRSFTPYDTAKGDGWLAATAKLGIVPSFVVYKLPDTLL</sequence>
<dbReference type="InterPro" id="IPR050942">
    <property type="entry name" value="F-box_BR-signaling"/>
</dbReference>
<feature type="domain" description="F-box" evidence="2">
    <location>
        <begin position="387"/>
        <end position="424"/>
    </location>
</feature>
<dbReference type="SUPFAM" id="SSF81383">
    <property type="entry name" value="F-box domain"/>
    <property type="match status" value="1"/>
</dbReference>
<feature type="domain" description="KIB1-4 beta-propeller" evidence="1">
    <location>
        <begin position="449"/>
        <end position="731"/>
    </location>
</feature>
<dbReference type="InterPro" id="IPR005174">
    <property type="entry name" value="KIB1-4_b-propeller"/>
</dbReference>
<evidence type="ECO:0000259" key="2">
    <source>
        <dbReference type="Pfam" id="PF12937"/>
    </source>
</evidence>
<dbReference type="Gene3D" id="1.20.1280.50">
    <property type="match status" value="1"/>
</dbReference>
<dbReference type="Pfam" id="PF03478">
    <property type="entry name" value="Beta-prop_KIB1-4"/>
    <property type="match status" value="2"/>
</dbReference>
<evidence type="ECO:0000313" key="4">
    <source>
        <dbReference type="Proteomes" id="UP000701853"/>
    </source>
</evidence>
<protein>
    <recommendedName>
        <fullName evidence="5">DUF295 domain-containing protein</fullName>
    </recommendedName>
</protein>
<dbReference type="PANTHER" id="PTHR44259:SF107">
    <property type="entry name" value="F-BOX PROTEIN SKIP23-LIKE"/>
    <property type="match status" value="1"/>
</dbReference>
<proteinExistence type="predicted"/>
<accession>A0A8J6CTY7</accession>
<gene>
    <name evidence="3" type="ORF">CXB51_023770</name>
</gene>
<dbReference type="PANTHER" id="PTHR44259">
    <property type="entry name" value="OS07G0183000 PROTEIN-RELATED"/>
    <property type="match status" value="1"/>
</dbReference>
<dbReference type="EMBL" id="JAHUZN010000009">
    <property type="protein sequence ID" value="KAG8484494.1"/>
    <property type="molecule type" value="Genomic_DNA"/>
</dbReference>
<dbReference type="Pfam" id="PF12937">
    <property type="entry name" value="F-box-like"/>
    <property type="match status" value="1"/>
</dbReference>
<dbReference type="OrthoDB" id="960992at2759"/>
<dbReference type="AlphaFoldDB" id="A0A8J6CTY7"/>
<dbReference type="Proteomes" id="UP000701853">
    <property type="component" value="Chromosome 9"/>
</dbReference>
<comment type="caution">
    <text evidence="3">The sequence shown here is derived from an EMBL/GenBank/DDBJ whole genome shotgun (WGS) entry which is preliminary data.</text>
</comment>
<dbReference type="CDD" id="cd09917">
    <property type="entry name" value="F-box_SF"/>
    <property type="match status" value="1"/>
</dbReference>
<evidence type="ECO:0000313" key="3">
    <source>
        <dbReference type="EMBL" id="KAG8484494.1"/>
    </source>
</evidence>
<evidence type="ECO:0008006" key="5">
    <source>
        <dbReference type="Google" id="ProtNLM"/>
    </source>
</evidence>
<keyword evidence="4" id="KW-1185">Reference proteome</keyword>
<dbReference type="InterPro" id="IPR001810">
    <property type="entry name" value="F-box_dom"/>
</dbReference>
<reference evidence="3 4" key="1">
    <citation type="journal article" date="2021" name="bioRxiv">
        <title>The Gossypium anomalum genome as a resource for cotton improvement and evolutionary analysis of hybrid incompatibility.</title>
        <authorList>
            <person name="Grover C.E."/>
            <person name="Yuan D."/>
            <person name="Arick M.A."/>
            <person name="Miller E.R."/>
            <person name="Hu G."/>
            <person name="Peterson D.G."/>
            <person name="Wendel J.F."/>
            <person name="Udall J.A."/>
        </authorList>
    </citation>
    <scope>NUCLEOTIDE SEQUENCE [LARGE SCALE GENOMIC DNA]</scope>
    <source>
        <strain evidence="3">JFW-Udall</strain>
        <tissue evidence="3">Leaf</tissue>
    </source>
</reference>
<organism evidence="3 4">
    <name type="scientific">Gossypium anomalum</name>
    <dbReference type="NCBI Taxonomy" id="47600"/>
    <lineage>
        <taxon>Eukaryota</taxon>
        <taxon>Viridiplantae</taxon>
        <taxon>Streptophyta</taxon>
        <taxon>Embryophyta</taxon>
        <taxon>Tracheophyta</taxon>
        <taxon>Spermatophyta</taxon>
        <taxon>Magnoliopsida</taxon>
        <taxon>eudicotyledons</taxon>
        <taxon>Gunneridae</taxon>
        <taxon>Pentapetalae</taxon>
        <taxon>rosids</taxon>
        <taxon>malvids</taxon>
        <taxon>Malvales</taxon>
        <taxon>Malvaceae</taxon>
        <taxon>Malvoideae</taxon>
        <taxon>Gossypium</taxon>
    </lineage>
</organism>
<feature type="domain" description="KIB1-4 beta-propeller" evidence="1">
    <location>
        <begin position="33"/>
        <end position="291"/>
    </location>
</feature>
<dbReference type="InterPro" id="IPR036047">
    <property type="entry name" value="F-box-like_dom_sf"/>
</dbReference>
<name>A0A8J6CTY7_9ROSI</name>